<dbReference type="InterPro" id="IPR011945">
    <property type="entry name" value="HAD-SF_ppase_IA/epoxid_hydro_N"/>
</dbReference>
<dbReference type="PANTHER" id="PTHR47829">
    <property type="entry name" value="HYDROLASE, PUTATIVE (AFU_ORTHOLOGUE AFUA_1G12880)-RELATED"/>
    <property type="match status" value="1"/>
</dbReference>
<dbReference type="InterPro" id="IPR006439">
    <property type="entry name" value="HAD-SF_hydro_IA"/>
</dbReference>
<dbReference type="NCBIfam" id="TIGR01509">
    <property type="entry name" value="HAD-SF-IA-v3"/>
    <property type="match status" value="1"/>
</dbReference>
<dbReference type="NCBIfam" id="TIGR01549">
    <property type="entry name" value="HAD-SF-IA-v1"/>
    <property type="match status" value="1"/>
</dbReference>
<dbReference type="Proteomes" id="UP000054350">
    <property type="component" value="Unassembled WGS sequence"/>
</dbReference>
<keyword evidence="3" id="KW-1185">Reference proteome</keyword>
<dbReference type="VEuPathDB" id="FungiDB:AMAG_10668"/>
<accession>A0A0L0SR63</accession>
<dbReference type="OrthoDB" id="1694274at2759"/>
<evidence type="ECO:0000313" key="3">
    <source>
        <dbReference type="Proteomes" id="UP000054350"/>
    </source>
</evidence>
<dbReference type="GO" id="GO:0016791">
    <property type="term" value="F:phosphatase activity"/>
    <property type="evidence" value="ECO:0007669"/>
    <property type="project" value="UniProtKB-ARBA"/>
</dbReference>
<dbReference type="SFLD" id="SFLDG01129">
    <property type="entry name" value="C1.5:_HAD__Beta-PGM__Phosphata"/>
    <property type="match status" value="1"/>
</dbReference>
<reference evidence="3" key="2">
    <citation type="submission" date="2009-11" db="EMBL/GenBank/DDBJ databases">
        <title>The Genome Sequence of Allomyces macrogynus strain ATCC 38327.</title>
        <authorList>
            <consortium name="The Broad Institute Genome Sequencing Platform"/>
            <person name="Russ C."/>
            <person name="Cuomo C."/>
            <person name="Shea T."/>
            <person name="Young S.K."/>
            <person name="Zeng Q."/>
            <person name="Koehrsen M."/>
            <person name="Haas B."/>
            <person name="Borodovsky M."/>
            <person name="Guigo R."/>
            <person name="Alvarado L."/>
            <person name="Berlin A."/>
            <person name="Borenstein D."/>
            <person name="Chen Z."/>
            <person name="Engels R."/>
            <person name="Freedman E."/>
            <person name="Gellesch M."/>
            <person name="Goldberg J."/>
            <person name="Griggs A."/>
            <person name="Gujja S."/>
            <person name="Heiman D."/>
            <person name="Hepburn T."/>
            <person name="Howarth C."/>
            <person name="Jen D."/>
            <person name="Larson L."/>
            <person name="Lewis B."/>
            <person name="Mehta T."/>
            <person name="Park D."/>
            <person name="Pearson M."/>
            <person name="Roberts A."/>
            <person name="Saif S."/>
            <person name="Shenoy N."/>
            <person name="Sisk P."/>
            <person name="Stolte C."/>
            <person name="Sykes S."/>
            <person name="Walk T."/>
            <person name="White J."/>
            <person name="Yandava C."/>
            <person name="Burger G."/>
            <person name="Gray M.W."/>
            <person name="Holland P.W.H."/>
            <person name="King N."/>
            <person name="Lang F.B.F."/>
            <person name="Roger A.J."/>
            <person name="Ruiz-Trillo I."/>
            <person name="Lander E."/>
            <person name="Nusbaum C."/>
        </authorList>
    </citation>
    <scope>NUCLEOTIDE SEQUENCE [LARGE SCALE GENOMIC DNA]</scope>
    <source>
        <strain evidence="3">ATCC 38327</strain>
    </source>
</reference>
<dbReference type="PANTHER" id="PTHR47829:SF1">
    <property type="entry name" value="HAD FAMILY PHOSPHATASE"/>
    <property type="match status" value="1"/>
</dbReference>
<dbReference type="STRING" id="578462.A0A0L0SR63"/>
<proteinExistence type="predicted"/>
<dbReference type="InterPro" id="IPR052898">
    <property type="entry name" value="ACAD10-like"/>
</dbReference>
<dbReference type="eggNOG" id="KOG3085">
    <property type="taxonomic scope" value="Eukaryota"/>
</dbReference>
<keyword evidence="2" id="KW-0378">Hydrolase</keyword>
<dbReference type="NCBIfam" id="TIGR02247">
    <property type="entry name" value="HAD-1A3-hyp"/>
    <property type="match status" value="1"/>
</dbReference>
<dbReference type="CDD" id="cd02603">
    <property type="entry name" value="HAD_sEH-N_like"/>
    <property type="match status" value="1"/>
</dbReference>
<dbReference type="Gene3D" id="3.40.50.1000">
    <property type="entry name" value="HAD superfamily/HAD-like"/>
    <property type="match status" value="1"/>
</dbReference>
<name>A0A0L0SR63_ALLM3</name>
<dbReference type="InterPro" id="IPR023214">
    <property type="entry name" value="HAD_sf"/>
</dbReference>
<dbReference type="InterPro" id="IPR036412">
    <property type="entry name" value="HAD-like_sf"/>
</dbReference>
<sequence>MSNKSSNSLQTVFEPELKPSESSPIRAVVFDLGGVCVRSPGHAIARYERELGLPRQYIGVTLAFAGESGPFQRFERGEIHLDEYVERFQADLHAESSVAQYCAWVAKKDGHDSGSDRASIDQASLCELVRKIDARALFTRMMREANRTVPLMVQAIEHLKAAGKYKIGCITNDYQIPNHRPRADVVHLMSLFDEVVSSSRVGIRKPDPRIYHLLFERLDVAPRECVFLDDLVVNIRAAQQVGMTAILVASAEQAIADLEGVLALPILSQIGREEAPVPSSKL</sequence>
<gene>
    <name evidence="2" type="ORF">AMAG_10668</name>
</gene>
<dbReference type="EMBL" id="GG745346">
    <property type="protein sequence ID" value="KNE65002.1"/>
    <property type="molecule type" value="Genomic_DNA"/>
</dbReference>
<dbReference type="SUPFAM" id="SSF56784">
    <property type="entry name" value="HAD-like"/>
    <property type="match status" value="1"/>
</dbReference>
<organism evidence="2 3">
    <name type="scientific">Allomyces macrogynus (strain ATCC 38327)</name>
    <name type="common">Allomyces javanicus var. macrogynus</name>
    <dbReference type="NCBI Taxonomy" id="578462"/>
    <lineage>
        <taxon>Eukaryota</taxon>
        <taxon>Fungi</taxon>
        <taxon>Fungi incertae sedis</taxon>
        <taxon>Blastocladiomycota</taxon>
        <taxon>Blastocladiomycetes</taxon>
        <taxon>Blastocladiales</taxon>
        <taxon>Blastocladiaceae</taxon>
        <taxon>Allomyces</taxon>
    </lineage>
</organism>
<reference evidence="2 3" key="1">
    <citation type="submission" date="2009-11" db="EMBL/GenBank/DDBJ databases">
        <title>Annotation of Allomyces macrogynus ATCC 38327.</title>
        <authorList>
            <consortium name="The Broad Institute Genome Sequencing Platform"/>
            <person name="Russ C."/>
            <person name="Cuomo C."/>
            <person name="Burger G."/>
            <person name="Gray M.W."/>
            <person name="Holland P.W.H."/>
            <person name="King N."/>
            <person name="Lang F.B.F."/>
            <person name="Roger A.J."/>
            <person name="Ruiz-Trillo I."/>
            <person name="Young S.K."/>
            <person name="Zeng Q."/>
            <person name="Gargeya S."/>
            <person name="Fitzgerald M."/>
            <person name="Haas B."/>
            <person name="Abouelleil A."/>
            <person name="Alvarado L."/>
            <person name="Arachchi H.M."/>
            <person name="Berlin A."/>
            <person name="Chapman S.B."/>
            <person name="Gearin G."/>
            <person name="Goldberg J."/>
            <person name="Griggs A."/>
            <person name="Gujja S."/>
            <person name="Hansen M."/>
            <person name="Heiman D."/>
            <person name="Howarth C."/>
            <person name="Larimer J."/>
            <person name="Lui A."/>
            <person name="MacDonald P.J.P."/>
            <person name="McCowen C."/>
            <person name="Montmayeur A."/>
            <person name="Murphy C."/>
            <person name="Neiman D."/>
            <person name="Pearson M."/>
            <person name="Priest M."/>
            <person name="Roberts A."/>
            <person name="Saif S."/>
            <person name="Shea T."/>
            <person name="Sisk P."/>
            <person name="Stolte C."/>
            <person name="Sykes S."/>
            <person name="Wortman J."/>
            <person name="Nusbaum C."/>
            <person name="Birren B."/>
        </authorList>
    </citation>
    <scope>NUCLEOTIDE SEQUENCE [LARGE SCALE GENOMIC DNA]</scope>
    <source>
        <strain evidence="2 3">ATCC 38327</strain>
    </source>
</reference>
<dbReference type="Gene3D" id="1.10.150.240">
    <property type="entry name" value="Putative phosphatase, domain 2"/>
    <property type="match status" value="1"/>
</dbReference>
<dbReference type="InterPro" id="IPR023198">
    <property type="entry name" value="PGP-like_dom2"/>
</dbReference>
<protein>
    <submittedName>
        <fullName evidence="2">Epoxide hydrolase domain-like phosphatase</fullName>
    </submittedName>
</protein>
<dbReference type="Pfam" id="PF00702">
    <property type="entry name" value="Hydrolase"/>
    <property type="match status" value="1"/>
</dbReference>
<dbReference type="OMA" id="TAPNGFW"/>
<keyword evidence="1" id="KW-0007">Acetylation</keyword>
<evidence type="ECO:0000256" key="1">
    <source>
        <dbReference type="ARBA" id="ARBA00022990"/>
    </source>
</evidence>
<dbReference type="SFLD" id="SFLDS00003">
    <property type="entry name" value="Haloacid_Dehalogenase"/>
    <property type="match status" value="1"/>
</dbReference>
<evidence type="ECO:0000313" key="2">
    <source>
        <dbReference type="EMBL" id="KNE65002.1"/>
    </source>
</evidence>
<dbReference type="PRINTS" id="PR00413">
    <property type="entry name" value="HADHALOGNASE"/>
</dbReference>
<dbReference type="AlphaFoldDB" id="A0A0L0SR63"/>